<gene>
    <name evidence="2" type="ORF">T12_12134</name>
</gene>
<feature type="coiled-coil region" evidence="1">
    <location>
        <begin position="119"/>
        <end position="153"/>
    </location>
</feature>
<keyword evidence="3" id="KW-1185">Reference proteome</keyword>
<dbReference type="AlphaFoldDB" id="A0A0V0ZPG6"/>
<dbReference type="EMBL" id="JYDQ01000117">
    <property type="protein sequence ID" value="KRY14379.1"/>
    <property type="molecule type" value="Genomic_DNA"/>
</dbReference>
<sequence length="611" mass="70568">MKSCRDRSHASMPDLTPANLDCASKYASSVELAPTIPRVPSYGLRELQQNFEKTRRENFSLKVEVCFLKSKLQELGYFSEFPENQLVHELETFKKFLSGELNAENKISNESDICQRVELVEVSKSIAVKEKELENVKDENAHLKSVIVSLRKENELLLESLQNAGESVYESDHSGRISLMTRKDALIFKLKNRIVELEMDLMKQTSVSLRLEEKEDVESDSNLKIPETLHVATQTSFIQESPPACSSVSTVDHTSREEAQLSSEMRLICNYLDEVSTKAEYIFFVLKKIVGSSKNVDLLSESVRNIELNALNFPVLFDNLCTMLDGSIHILNCSNNNNNNNGKHLHYYLNSLDEKSDRRLFEDDIHHLKEQVKHLQRSLCEKEKFIANMMKKNARKTGALFHSNQSKIHYEAERFNEVLFDLNKSLANIRNSNALMASRLKLTDGAIAVLMENKLSKMPSQTLKKTTLQRNVDASDETDVMKDLNGHFKVRRDSCYERKIHNKISSQFRVKFIFLHKAQKYQFHIYKKVYSADFRQWYWKLVVQFSIDAFATEYSQEKVDESTVKRLLDRRDGRLFQSPIYRLLVESGRQIFPHHQSILAEVPDGMHSPAF</sequence>
<dbReference type="OrthoDB" id="5916361at2759"/>
<organism evidence="2 3">
    <name type="scientific">Trichinella patagoniensis</name>
    <dbReference type="NCBI Taxonomy" id="990121"/>
    <lineage>
        <taxon>Eukaryota</taxon>
        <taxon>Metazoa</taxon>
        <taxon>Ecdysozoa</taxon>
        <taxon>Nematoda</taxon>
        <taxon>Enoplea</taxon>
        <taxon>Dorylaimia</taxon>
        <taxon>Trichinellida</taxon>
        <taxon>Trichinellidae</taxon>
        <taxon>Trichinella</taxon>
    </lineage>
</organism>
<proteinExistence type="predicted"/>
<name>A0A0V0ZPG6_9BILA</name>
<keyword evidence="1" id="KW-0175">Coiled coil</keyword>
<evidence type="ECO:0000256" key="1">
    <source>
        <dbReference type="SAM" id="Coils"/>
    </source>
</evidence>
<accession>A0A0V0ZPG6</accession>
<protein>
    <submittedName>
        <fullName evidence="2">Uncharacterized protein</fullName>
    </submittedName>
</protein>
<evidence type="ECO:0000313" key="2">
    <source>
        <dbReference type="EMBL" id="KRY14379.1"/>
    </source>
</evidence>
<reference evidence="2 3" key="1">
    <citation type="submission" date="2015-01" db="EMBL/GenBank/DDBJ databases">
        <title>Evolution of Trichinella species and genotypes.</title>
        <authorList>
            <person name="Korhonen P.K."/>
            <person name="Edoardo P."/>
            <person name="Giuseppe L.R."/>
            <person name="Gasser R.B."/>
        </authorList>
    </citation>
    <scope>NUCLEOTIDE SEQUENCE [LARGE SCALE GENOMIC DNA]</scope>
    <source>
        <strain evidence="2">ISS2496</strain>
    </source>
</reference>
<comment type="caution">
    <text evidence="2">The sequence shown here is derived from an EMBL/GenBank/DDBJ whole genome shotgun (WGS) entry which is preliminary data.</text>
</comment>
<dbReference type="Proteomes" id="UP000054783">
    <property type="component" value="Unassembled WGS sequence"/>
</dbReference>
<evidence type="ECO:0000313" key="3">
    <source>
        <dbReference type="Proteomes" id="UP000054783"/>
    </source>
</evidence>